<gene>
    <name evidence="11" type="ORF">RRG08_059326</name>
</gene>
<reference evidence="11" key="1">
    <citation type="journal article" date="2023" name="G3 (Bethesda)">
        <title>A reference genome for the long-term kleptoplast-retaining sea slug Elysia crispata morphotype clarki.</title>
        <authorList>
            <person name="Eastman K.E."/>
            <person name="Pendleton A.L."/>
            <person name="Shaikh M.A."/>
            <person name="Suttiyut T."/>
            <person name="Ogas R."/>
            <person name="Tomko P."/>
            <person name="Gavelis G."/>
            <person name="Widhalm J.R."/>
            <person name="Wisecaver J.H."/>
        </authorList>
    </citation>
    <scope>NUCLEOTIDE SEQUENCE</scope>
    <source>
        <strain evidence="11">ECLA1</strain>
    </source>
</reference>
<accession>A0AAE1BFG1</accession>
<keyword evidence="12" id="KW-1185">Reference proteome</keyword>
<dbReference type="Proteomes" id="UP001283361">
    <property type="component" value="Unassembled WGS sequence"/>
</dbReference>
<dbReference type="InterPro" id="IPR038492">
    <property type="entry name" value="GBBH-like_N_sf"/>
</dbReference>
<keyword evidence="7" id="KW-0560">Oxidoreductase</keyword>
<keyword evidence="6" id="KW-0223">Dioxygenase</keyword>
<dbReference type="Gene3D" id="3.30.2020.30">
    <property type="match status" value="1"/>
</dbReference>
<dbReference type="GO" id="GO:0005739">
    <property type="term" value="C:mitochondrion"/>
    <property type="evidence" value="ECO:0007669"/>
    <property type="project" value="TreeGrafter"/>
</dbReference>
<name>A0AAE1BFG1_9GAST</name>
<evidence type="ECO:0000256" key="4">
    <source>
        <dbReference type="ARBA" id="ARBA00022723"/>
    </source>
</evidence>
<evidence type="ECO:0000256" key="5">
    <source>
        <dbReference type="ARBA" id="ARBA00022873"/>
    </source>
</evidence>
<dbReference type="InterPro" id="IPR010376">
    <property type="entry name" value="GBBH-like_N"/>
</dbReference>
<evidence type="ECO:0000256" key="8">
    <source>
        <dbReference type="ARBA" id="ARBA00023004"/>
    </source>
</evidence>
<dbReference type="PANTHER" id="PTHR10696:SF25">
    <property type="entry name" value="OXIDOREDUCTASE AIM17-RELATED"/>
    <property type="match status" value="1"/>
</dbReference>
<comment type="caution">
    <text evidence="11">The sequence shown here is derived from an EMBL/GenBank/DDBJ whole genome shotgun (WGS) entry which is preliminary data.</text>
</comment>
<organism evidence="11 12">
    <name type="scientific">Elysia crispata</name>
    <name type="common">lettuce slug</name>
    <dbReference type="NCBI Taxonomy" id="231223"/>
    <lineage>
        <taxon>Eukaryota</taxon>
        <taxon>Metazoa</taxon>
        <taxon>Spiralia</taxon>
        <taxon>Lophotrochozoa</taxon>
        <taxon>Mollusca</taxon>
        <taxon>Gastropoda</taxon>
        <taxon>Heterobranchia</taxon>
        <taxon>Euthyneura</taxon>
        <taxon>Panpulmonata</taxon>
        <taxon>Sacoglossa</taxon>
        <taxon>Placobranchoidea</taxon>
        <taxon>Plakobranchidae</taxon>
        <taxon>Elysia</taxon>
    </lineage>
</organism>
<dbReference type="Pfam" id="PF06155">
    <property type="entry name" value="GBBH-like_N"/>
    <property type="match status" value="1"/>
</dbReference>
<feature type="domain" description="TauD/TfdA-like" evidence="9">
    <location>
        <begin position="288"/>
        <end position="531"/>
    </location>
</feature>
<evidence type="ECO:0000259" key="10">
    <source>
        <dbReference type="Pfam" id="PF06155"/>
    </source>
</evidence>
<evidence type="ECO:0000256" key="6">
    <source>
        <dbReference type="ARBA" id="ARBA00022964"/>
    </source>
</evidence>
<dbReference type="PANTHER" id="PTHR10696">
    <property type="entry name" value="GAMMA-BUTYROBETAINE HYDROXYLASE-RELATED"/>
    <property type="match status" value="1"/>
</dbReference>
<keyword evidence="4" id="KW-0479">Metal-binding</keyword>
<feature type="domain" description="Gamma-butyrobetaine hydroxylase-like N-terminal" evidence="10">
    <location>
        <begin position="172"/>
        <end position="242"/>
    </location>
</feature>
<dbReference type="InterPro" id="IPR042098">
    <property type="entry name" value="TauD-like_sf"/>
</dbReference>
<comment type="pathway">
    <text evidence="2">Amine and polyamine biosynthesis; carnitine biosynthesis.</text>
</comment>
<comment type="similarity">
    <text evidence="3">Belongs to the gamma-BBH/TMLD family.</text>
</comment>
<evidence type="ECO:0000256" key="1">
    <source>
        <dbReference type="ARBA" id="ARBA00001954"/>
    </source>
</evidence>
<dbReference type="GO" id="GO:0045329">
    <property type="term" value="P:carnitine biosynthetic process"/>
    <property type="evidence" value="ECO:0007669"/>
    <property type="project" value="UniProtKB-KW"/>
</dbReference>
<keyword evidence="5" id="KW-0124">Carnitine biosynthesis</keyword>
<keyword evidence="8" id="KW-0408">Iron</keyword>
<protein>
    <recommendedName>
        <fullName evidence="13">Gamma-butyrobetaine dioxygenase</fullName>
    </recommendedName>
</protein>
<dbReference type="AlphaFoldDB" id="A0AAE1BFG1"/>
<dbReference type="GO" id="GO:0046872">
    <property type="term" value="F:metal ion binding"/>
    <property type="evidence" value="ECO:0007669"/>
    <property type="project" value="UniProtKB-KW"/>
</dbReference>
<evidence type="ECO:0000313" key="11">
    <source>
        <dbReference type="EMBL" id="KAK3804356.1"/>
    </source>
</evidence>
<evidence type="ECO:0000256" key="7">
    <source>
        <dbReference type="ARBA" id="ARBA00023002"/>
    </source>
</evidence>
<dbReference type="SUPFAM" id="SSF51197">
    <property type="entry name" value="Clavaminate synthase-like"/>
    <property type="match status" value="1"/>
</dbReference>
<dbReference type="InterPro" id="IPR050411">
    <property type="entry name" value="AlphaKG_dependent_hydroxylases"/>
</dbReference>
<comment type="cofactor">
    <cofactor evidence="1">
        <name>Fe(2+)</name>
        <dbReference type="ChEBI" id="CHEBI:29033"/>
    </cofactor>
</comment>
<evidence type="ECO:0000313" key="12">
    <source>
        <dbReference type="Proteomes" id="UP001283361"/>
    </source>
</evidence>
<evidence type="ECO:0000256" key="3">
    <source>
        <dbReference type="ARBA" id="ARBA00008654"/>
    </source>
</evidence>
<dbReference type="Gene3D" id="3.60.130.10">
    <property type="entry name" value="Clavaminate synthase-like"/>
    <property type="match status" value="1"/>
</dbReference>
<sequence length="563" mass="64525">MGTKHNGHLVGWLEQNKKSDDISLGAWGHNGVKLPGRLVAVIPGSFGLTWALSFDPVLRTSAEYTSRSERNETMLRPLVRVISRGSSLGCFRRTQVDASRSRRHVLSSTRKTSALQWSSASLHTSIRAGARLADVEAETSCSYLEGIKKRGFYLDDIYQHVKLDGVKDLKIVEDGKHLQITWEDGHVSRFYSMWLRHNCHCGACLPHTSTVLVDFTKLDENIRVTSAKMEGDEVIVVGWTGENAEEKYHEGPILTKFLRYHCYSDAADKQRREQRAMPFFEDKTIPVLEYNDVVNSDEALYKWLNALSEQGICLIKNVPLNKEEMLKTAERIAQVQHTIYGNTFEVETSPDPVPENAAHTRIGLDLHMDQIHYESPPGLQLLHCVKFDECIKGGENFFVDMHEVAKKFKEDEPEAFYTLTRVPSTANTVDYKRARPAHVRIQRPLIAVNHKDEIVSVLWQPMLIAPLQVPERDVELFYKAYKKFYSLVKNYQSMYVHRLRPGDMISFNNRRVSHGRRAYTENGHRLLQGCYINASEFQSKVQMFHNKYGGGRWPVRNGSIDWQ</sequence>
<evidence type="ECO:0008006" key="13">
    <source>
        <dbReference type="Google" id="ProtNLM"/>
    </source>
</evidence>
<dbReference type="Pfam" id="PF02668">
    <property type="entry name" value="TauD"/>
    <property type="match status" value="1"/>
</dbReference>
<dbReference type="InterPro" id="IPR003819">
    <property type="entry name" value="TauD/TfdA-like"/>
</dbReference>
<dbReference type="GO" id="GO:0016706">
    <property type="term" value="F:2-oxoglutarate-dependent dioxygenase activity"/>
    <property type="evidence" value="ECO:0007669"/>
    <property type="project" value="UniProtKB-ARBA"/>
</dbReference>
<evidence type="ECO:0000259" key="9">
    <source>
        <dbReference type="Pfam" id="PF02668"/>
    </source>
</evidence>
<proteinExistence type="inferred from homology"/>
<dbReference type="EMBL" id="JAWDGP010000016">
    <property type="protein sequence ID" value="KAK3804356.1"/>
    <property type="molecule type" value="Genomic_DNA"/>
</dbReference>
<evidence type="ECO:0000256" key="2">
    <source>
        <dbReference type="ARBA" id="ARBA00005022"/>
    </source>
</evidence>